<dbReference type="EMBL" id="CP010415">
    <property type="protein sequence ID" value="AJE19731.1"/>
    <property type="molecule type" value="Genomic_DNA"/>
</dbReference>
<name>A0A0C4WIZ9_9GAMM</name>
<dbReference type="KEGG" id="acx:Achr_2230"/>
<evidence type="ECO:0000313" key="2">
    <source>
        <dbReference type="EMBL" id="AJE19731.1"/>
    </source>
</evidence>
<sequence length="69" mass="7659">MSHGRGRETSYPGPCDPVSRGRDLNPDDDEASVDEGEIPPGFYDEAVVVEQDRKDMEPEHEEGDNLNPC</sequence>
<dbReference type="Proteomes" id="UP000068210">
    <property type="component" value="Chromosome"/>
</dbReference>
<accession>A0A0C4WIZ9</accession>
<feature type="compositionally biased region" description="Acidic residues" evidence="1">
    <location>
        <begin position="26"/>
        <end position="37"/>
    </location>
</feature>
<gene>
    <name evidence="2" type="ORF">Achr_2230</name>
</gene>
<protein>
    <submittedName>
        <fullName evidence="2">Uncharacterized protein</fullName>
    </submittedName>
</protein>
<dbReference type="HOGENOM" id="CLU_2766950_0_0_6"/>
<reference evidence="2 3" key="1">
    <citation type="journal article" date="2015" name="PLoS ONE">
        <title>Azotobacter Genomes: The Genome of Azotobacter chroococcum NCIMB 8003 (ATCC 4412).</title>
        <authorList>
            <person name="Robson R.L."/>
            <person name="Jones R."/>
            <person name="Robson R.M."/>
            <person name="Schwartz A."/>
            <person name="Richardson T.H."/>
        </authorList>
    </citation>
    <scope>NUCLEOTIDE SEQUENCE [LARGE SCALE GENOMIC DNA]</scope>
    <source>
        <strain evidence="2 3">NCIMB 8003</strain>
    </source>
</reference>
<keyword evidence="3" id="KW-1185">Reference proteome</keyword>
<proteinExistence type="predicted"/>
<evidence type="ECO:0000256" key="1">
    <source>
        <dbReference type="SAM" id="MobiDB-lite"/>
    </source>
</evidence>
<dbReference type="AlphaFoldDB" id="A0A0C4WIZ9"/>
<evidence type="ECO:0000313" key="3">
    <source>
        <dbReference type="Proteomes" id="UP000068210"/>
    </source>
</evidence>
<organism evidence="2 3">
    <name type="scientific">Azotobacter chroococcum NCIMB 8003</name>
    <dbReference type="NCBI Taxonomy" id="1328314"/>
    <lineage>
        <taxon>Bacteria</taxon>
        <taxon>Pseudomonadati</taxon>
        <taxon>Pseudomonadota</taxon>
        <taxon>Gammaproteobacteria</taxon>
        <taxon>Pseudomonadales</taxon>
        <taxon>Pseudomonadaceae</taxon>
        <taxon>Azotobacter</taxon>
    </lineage>
</organism>
<feature type="region of interest" description="Disordered" evidence="1">
    <location>
        <begin position="1"/>
        <end position="69"/>
    </location>
</feature>
<feature type="compositionally biased region" description="Acidic residues" evidence="1">
    <location>
        <begin position="58"/>
        <end position="69"/>
    </location>
</feature>